<dbReference type="AlphaFoldDB" id="A0A8S1SXW7"/>
<sequence length="58" mass="7109">MKLLFQVQKGFQTQNNEEWQDNFDSFQIQIQFDLFFHFSDNFGLEQVFGQFSISIHWQ</sequence>
<keyword evidence="2" id="KW-1185">Reference proteome</keyword>
<accession>A0A8S1SXW7</accession>
<comment type="caution">
    <text evidence="1">The sequence shown here is derived from an EMBL/GenBank/DDBJ whole genome shotgun (WGS) entry which is preliminary data.</text>
</comment>
<evidence type="ECO:0000313" key="1">
    <source>
        <dbReference type="EMBL" id="CAD8145020.1"/>
    </source>
</evidence>
<gene>
    <name evidence="1" type="ORF">POCTA_138.1.T0170012</name>
</gene>
<evidence type="ECO:0000313" key="2">
    <source>
        <dbReference type="Proteomes" id="UP000683925"/>
    </source>
</evidence>
<name>A0A8S1SXW7_PAROT</name>
<dbReference type="EMBL" id="CAJJDP010000017">
    <property type="protein sequence ID" value="CAD8145020.1"/>
    <property type="molecule type" value="Genomic_DNA"/>
</dbReference>
<reference evidence="1" key="1">
    <citation type="submission" date="2021-01" db="EMBL/GenBank/DDBJ databases">
        <authorList>
            <consortium name="Genoscope - CEA"/>
            <person name="William W."/>
        </authorList>
    </citation>
    <scope>NUCLEOTIDE SEQUENCE</scope>
</reference>
<organism evidence="1 2">
    <name type="scientific">Paramecium octaurelia</name>
    <dbReference type="NCBI Taxonomy" id="43137"/>
    <lineage>
        <taxon>Eukaryota</taxon>
        <taxon>Sar</taxon>
        <taxon>Alveolata</taxon>
        <taxon>Ciliophora</taxon>
        <taxon>Intramacronucleata</taxon>
        <taxon>Oligohymenophorea</taxon>
        <taxon>Peniculida</taxon>
        <taxon>Parameciidae</taxon>
        <taxon>Paramecium</taxon>
    </lineage>
</organism>
<proteinExistence type="predicted"/>
<dbReference type="Proteomes" id="UP000683925">
    <property type="component" value="Unassembled WGS sequence"/>
</dbReference>
<protein>
    <submittedName>
        <fullName evidence="1">Uncharacterized protein</fullName>
    </submittedName>
</protein>